<organism evidence="1 2">
    <name type="scientific">Diversispora epigaea</name>
    <dbReference type="NCBI Taxonomy" id="1348612"/>
    <lineage>
        <taxon>Eukaryota</taxon>
        <taxon>Fungi</taxon>
        <taxon>Fungi incertae sedis</taxon>
        <taxon>Mucoromycota</taxon>
        <taxon>Glomeromycotina</taxon>
        <taxon>Glomeromycetes</taxon>
        <taxon>Diversisporales</taxon>
        <taxon>Diversisporaceae</taxon>
        <taxon>Diversispora</taxon>
    </lineage>
</organism>
<protein>
    <submittedName>
        <fullName evidence="1">Uncharacterized protein</fullName>
    </submittedName>
</protein>
<accession>A0A397JDC7</accession>
<evidence type="ECO:0000313" key="2">
    <source>
        <dbReference type="Proteomes" id="UP000266861"/>
    </source>
</evidence>
<comment type="caution">
    <text evidence="1">The sequence shown here is derived from an EMBL/GenBank/DDBJ whole genome shotgun (WGS) entry which is preliminary data.</text>
</comment>
<gene>
    <name evidence="1" type="ORF">Glove_86g116</name>
</gene>
<keyword evidence="2" id="KW-1185">Reference proteome</keyword>
<dbReference type="OrthoDB" id="2424889at2759"/>
<sequence length="86" mass="10373">MGSGNFDIDKIIHPQINSFHELQWIRIPYDNFQNIEHELIAEGGYGSVYSTKLKNGIRWYWNFIKQDWEYRLLNYKFALKEIKDSS</sequence>
<dbReference type="Proteomes" id="UP000266861">
    <property type="component" value="Unassembled WGS sequence"/>
</dbReference>
<dbReference type="AlphaFoldDB" id="A0A397JDC7"/>
<name>A0A397JDC7_9GLOM</name>
<dbReference type="EMBL" id="PQFF01000082">
    <property type="protein sequence ID" value="RHZ83946.1"/>
    <property type="molecule type" value="Genomic_DNA"/>
</dbReference>
<reference evidence="1 2" key="1">
    <citation type="submission" date="2018-08" db="EMBL/GenBank/DDBJ databases">
        <title>Genome and evolution of the arbuscular mycorrhizal fungus Diversispora epigaea (formerly Glomus versiforme) and its bacterial endosymbionts.</title>
        <authorList>
            <person name="Sun X."/>
            <person name="Fei Z."/>
            <person name="Harrison M."/>
        </authorList>
    </citation>
    <scope>NUCLEOTIDE SEQUENCE [LARGE SCALE GENOMIC DNA]</scope>
    <source>
        <strain evidence="1 2">IT104</strain>
    </source>
</reference>
<evidence type="ECO:0000313" key="1">
    <source>
        <dbReference type="EMBL" id="RHZ83946.1"/>
    </source>
</evidence>
<proteinExistence type="predicted"/>